<dbReference type="EMBL" id="FO082049">
    <property type="protein sequence ID" value="CCE83621.1"/>
    <property type="molecule type" value="Genomic_DNA"/>
</dbReference>
<dbReference type="eggNOG" id="ENOG502RDJ2">
    <property type="taxonomic scope" value="Eukaryota"/>
</dbReference>
<feature type="compositionally biased region" description="Polar residues" evidence="1">
    <location>
        <begin position="158"/>
        <end position="170"/>
    </location>
</feature>
<dbReference type="InterPro" id="IPR037791">
    <property type="entry name" value="C2_fungal_Inn1"/>
</dbReference>
<name>G8YAN8_PICSO</name>
<dbReference type="STRING" id="559304.G8YAN8"/>
<evidence type="ECO:0000256" key="1">
    <source>
        <dbReference type="SAM" id="MobiDB-lite"/>
    </source>
</evidence>
<feature type="region of interest" description="Disordered" evidence="1">
    <location>
        <begin position="261"/>
        <end position="314"/>
    </location>
</feature>
<dbReference type="Proteomes" id="UP000005222">
    <property type="component" value="Chromosome K"/>
</dbReference>
<feature type="compositionally biased region" description="Basic and acidic residues" evidence="1">
    <location>
        <begin position="334"/>
        <end position="350"/>
    </location>
</feature>
<dbReference type="HOGENOM" id="CLU_505248_0_0_1"/>
<keyword evidence="5" id="KW-1185">Reference proteome</keyword>
<gene>
    <name evidence="3" type="primary">Piso0_004205</name>
    <name evidence="3" type="ORF">GNLVRS01_PISO0K11758g</name>
    <name evidence="4" type="ORF">GNLVRS01_PISO0L11759g</name>
</gene>
<protein>
    <submittedName>
        <fullName evidence="3">Piso0_004205 protein</fullName>
    </submittedName>
</protein>
<dbReference type="InParanoid" id="G8YAN8"/>
<dbReference type="CDD" id="cd08681">
    <property type="entry name" value="C2_fungal_Inn1p-like"/>
    <property type="match status" value="1"/>
</dbReference>
<dbReference type="Proteomes" id="UP000005222">
    <property type="component" value="Chromosome L"/>
</dbReference>
<organism evidence="3 5">
    <name type="scientific">Pichia sorbitophila (strain ATCC MYA-4447 / BCRC 22081 / CBS 7064 / NBRC 10061 / NRRL Y-12695)</name>
    <name type="common">Hybrid yeast</name>
    <dbReference type="NCBI Taxonomy" id="559304"/>
    <lineage>
        <taxon>Eukaryota</taxon>
        <taxon>Fungi</taxon>
        <taxon>Dikarya</taxon>
        <taxon>Ascomycota</taxon>
        <taxon>Saccharomycotina</taxon>
        <taxon>Pichiomycetes</taxon>
        <taxon>Debaryomycetaceae</taxon>
        <taxon>Millerozyma</taxon>
    </lineage>
</organism>
<dbReference type="SUPFAM" id="SSF49562">
    <property type="entry name" value="C2 domain (Calcium/lipid-binding domain, CaLB)"/>
    <property type="match status" value="1"/>
</dbReference>
<reference evidence="3" key="1">
    <citation type="submission" date="2011-10" db="EMBL/GenBank/DDBJ databases">
        <authorList>
            <person name="Genoscope - CEA"/>
        </authorList>
    </citation>
    <scope>NUCLEOTIDE SEQUENCE</scope>
</reference>
<feature type="region of interest" description="Disordered" evidence="1">
    <location>
        <begin position="476"/>
        <end position="505"/>
    </location>
</feature>
<dbReference type="InterPro" id="IPR000008">
    <property type="entry name" value="C2_dom"/>
</dbReference>
<feature type="region of interest" description="Disordered" evidence="1">
    <location>
        <begin position="334"/>
        <end position="359"/>
    </location>
</feature>
<dbReference type="Pfam" id="PF00168">
    <property type="entry name" value="C2"/>
    <property type="match status" value="1"/>
</dbReference>
<evidence type="ECO:0000313" key="5">
    <source>
        <dbReference type="Proteomes" id="UP000005222"/>
    </source>
</evidence>
<sequence>MEVGNTSFGQVETYDAESADGTLIIIVCRAKHLPNRRKLDKQSPYVALRLGTTAKKTPAHHRAGQIPEWAHEIRFELTRDRKPIVKLDVLDETKHEPTPIGSTDIDCSVVFSSEENFQSGKYIYDRWYELTSNGRRAGLIYLEMTFYPRAPVVPPKIDNTSGMFSRSGYGQTDKVLPPPPPQHPLKNKAPSTLDEVFESSLDQKKHQKRLSFFKNSLTSSRGPEGAEQPTQPAEPEEKALKSRFNKLKSKFSTKEAISNLWGTHEKEREPEELAVSSRRSSISEYHAQTPAAYEDNDVNHSLELPEVPPHRSSDYEVFSEISKGHLEDYPTYHYRTSREGNARAKNDSPKRKPPPSQSMYLASQGVERKPISNTSIPFSADTIGADEDENDDRALPTKVYLLDKPIKSLTYVGKNKDIEFDNGEDIKPQFYAPTPGEHFSKIDREQRNKRVPLAADIVNEETGYLGNGNWKENSKFSPSIFDRMPKHNDENNGFENKPHVPPKIPKGLTAKEYYVLERDSYLKDINGRRL</sequence>
<dbReference type="PROSITE" id="PS50004">
    <property type="entry name" value="C2"/>
    <property type="match status" value="1"/>
</dbReference>
<dbReference type="SMART" id="SM00239">
    <property type="entry name" value="C2"/>
    <property type="match status" value="1"/>
</dbReference>
<dbReference type="PANTHER" id="PTHR47052">
    <property type="entry name" value="CONSERVED SERINE PROLINE-RICH PROTEIN (AFU_ORTHOLOGUE AFUA_2G01790)"/>
    <property type="match status" value="1"/>
</dbReference>
<dbReference type="OrthoDB" id="270970at2759"/>
<dbReference type="InterPro" id="IPR052981">
    <property type="entry name" value="Ingression_C2_domain"/>
</dbReference>
<feature type="region of interest" description="Disordered" evidence="1">
    <location>
        <begin position="158"/>
        <end position="189"/>
    </location>
</feature>
<accession>G8YAN8</accession>
<feature type="domain" description="C2" evidence="2">
    <location>
        <begin position="2"/>
        <end position="120"/>
    </location>
</feature>
<dbReference type="InterPro" id="IPR035892">
    <property type="entry name" value="C2_domain_sf"/>
</dbReference>
<evidence type="ECO:0000259" key="2">
    <source>
        <dbReference type="PROSITE" id="PS50004"/>
    </source>
</evidence>
<evidence type="ECO:0000313" key="3">
    <source>
        <dbReference type="EMBL" id="CCE83621.1"/>
    </source>
</evidence>
<proteinExistence type="predicted"/>
<dbReference type="PANTHER" id="PTHR47052:SF3">
    <property type="entry name" value="INGRESSION PROTEIN 1"/>
    <property type="match status" value="1"/>
</dbReference>
<feature type="region of interest" description="Disordered" evidence="1">
    <location>
        <begin position="214"/>
        <end position="239"/>
    </location>
</feature>
<evidence type="ECO:0000313" key="4">
    <source>
        <dbReference type="EMBL" id="CCE84652.1"/>
    </source>
</evidence>
<dbReference type="AlphaFoldDB" id="G8YAN8"/>
<feature type="compositionally biased region" description="Low complexity" evidence="1">
    <location>
        <begin position="223"/>
        <end position="233"/>
    </location>
</feature>
<reference evidence="5" key="2">
    <citation type="journal article" date="2012" name="G3 (Bethesda)">
        <title>Pichia sorbitophila, an interspecies yeast hybrid reveals early steps of genome resolution following polyploidization.</title>
        <authorList>
            <person name="Leh Louis V."/>
            <person name="Despons L."/>
            <person name="Friedrich A."/>
            <person name="Martin T."/>
            <person name="Durrens P."/>
            <person name="Casaregola S."/>
            <person name="Neuveglise C."/>
            <person name="Fairhead C."/>
            <person name="Marck C."/>
            <person name="Cruz J.A."/>
            <person name="Straub M.L."/>
            <person name="Kugler V."/>
            <person name="Sacerdot C."/>
            <person name="Uzunov Z."/>
            <person name="Thierry A."/>
            <person name="Weiss S."/>
            <person name="Bleykasten C."/>
            <person name="De Montigny J."/>
            <person name="Jacques N."/>
            <person name="Jung P."/>
            <person name="Lemaire M."/>
            <person name="Mallet S."/>
            <person name="Morel G."/>
            <person name="Richard G.F."/>
            <person name="Sarkar A."/>
            <person name="Savel G."/>
            <person name="Schacherer J."/>
            <person name="Seret M.L."/>
            <person name="Talla E."/>
            <person name="Samson G."/>
            <person name="Jubin C."/>
            <person name="Poulain J."/>
            <person name="Vacherie B."/>
            <person name="Barbe V."/>
            <person name="Pelletier E."/>
            <person name="Sherman D.J."/>
            <person name="Westhof E."/>
            <person name="Weissenbach J."/>
            <person name="Baret P.V."/>
            <person name="Wincker P."/>
            <person name="Gaillardin C."/>
            <person name="Dujon B."/>
            <person name="Souciet J.L."/>
        </authorList>
    </citation>
    <scope>NUCLEOTIDE SEQUENCE [LARGE SCALE GENOMIC DNA]</scope>
    <source>
        <strain evidence="5">ATCC MYA-4447 / BCRC 22081 / CBS 7064 / NBRC 10061 / NRRL Y-12695</strain>
    </source>
</reference>
<dbReference type="EMBL" id="FO082048">
    <property type="protein sequence ID" value="CCE84652.1"/>
    <property type="molecule type" value="Genomic_DNA"/>
</dbReference>
<dbReference type="Gene3D" id="2.60.40.150">
    <property type="entry name" value="C2 domain"/>
    <property type="match status" value="1"/>
</dbReference>